<dbReference type="EMBL" id="JAVDUM010000008">
    <property type="protein sequence ID" value="MDR6867350.1"/>
    <property type="molecule type" value="Genomic_DNA"/>
</dbReference>
<organism evidence="2 3">
    <name type="scientific">Microbacterium resistens</name>
    <dbReference type="NCBI Taxonomy" id="156977"/>
    <lineage>
        <taxon>Bacteria</taxon>
        <taxon>Bacillati</taxon>
        <taxon>Actinomycetota</taxon>
        <taxon>Actinomycetes</taxon>
        <taxon>Micrococcales</taxon>
        <taxon>Microbacteriaceae</taxon>
        <taxon>Microbacterium</taxon>
    </lineage>
</organism>
<dbReference type="Proteomes" id="UP001259347">
    <property type="component" value="Unassembled WGS sequence"/>
</dbReference>
<sequence>MTGHRPALACRAAMIAIVRGRVPTGEHLVEMARIARLVAPRVAIAAPARPTAVPARPVVTENVVLALRTAIVVSVGRPAATAVPADRATASVAIRSRAMRRAGTVHRAMVHRVETAHHAKGHRVMVQDVAVLAAGRGRGTAIVVRAHRVTATGDSGVMTAETARAEGPPANGVSRDSVRRDRAGLERVGLRSRGGIGVPTGRGIRAATTVRSVRSPAAAPIVVGARIAGRASGPARRVASGTAEMTAGTTAEMMGVVAATGTVRVGRAGTPSRRIARRTRSSPRRSPRGTSIRRHATS</sequence>
<accession>A0ABU1SCL1</accession>
<evidence type="ECO:0000256" key="1">
    <source>
        <dbReference type="SAM" id="MobiDB-lite"/>
    </source>
</evidence>
<proteinExistence type="predicted"/>
<evidence type="ECO:0000313" key="3">
    <source>
        <dbReference type="Proteomes" id="UP001259347"/>
    </source>
</evidence>
<feature type="region of interest" description="Disordered" evidence="1">
    <location>
        <begin position="267"/>
        <end position="298"/>
    </location>
</feature>
<dbReference type="RefSeq" id="WP_310020075.1">
    <property type="nucleotide sequence ID" value="NZ_JAVDUM010000008.1"/>
</dbReference>
<feature type="compositionally biased region" description="Basic residues" evidence="1">
    <location>
        <begin position="274"/>
        <end position="298"/>
    </location>
</feature>
<gene>
    <name evidence="2" type="ORF">J2Y69_001953</name>
</gene>
<protein>
    <submittedName>
        <fullName evidence="2">Uncharacterized protein</fullName>
    </submittedName>
</protein>
<name>A0ABU1SCL1_9MICO</name>
<comment type="caution">
    <text evidence="2">The sequence shown here is derived from an EMBL/GenBank/DDBJ whole genome shotgun (WGS) entry which is preliminary data.</text>
</comment>
<reference evidence="2 3" key="1">
    <citation type="submission" date="2023-07" db="EMBL/GenBank/DDBJ databases">
        <title>Sorghum-associated microbial communities from plants grown in Nebraska, USA.</title>
        <authorList>
            <person name="Schachtman D."/>
        </authorList>
    </citation>
    <scope>NUCLEOTIDE SEQUENCE [LARGE SCALE GENOMIC DNA]</scope>
    <source>
        <strain evidence="2 3">2980</strain>
    </source>
</reference>
<keyword evidence="3" id="KW-1185">Reference proteome</keyword>
<evidence type="ECO:0000313" key="2">
    <source>
        <dbReference type="EMBL" id="MDR6867350.1"/>
    </source>
</evidence>